<dbReference type="EMBL" id="SMMG02000006">
    <property type="protein sequence ID" value="KAA3470074.1"/>
    <property type="molecule type" value="Genomic_DNA"/>
</dbReference>
<dbReference type="AlphaFoldDB" id="A0A5B6VM65"/>
<protein>
    <submittedName>
        <fullName evidence="1">Cysteine-rich receptor-like protein kinase 5</fullName>
    </submittedName>
</protein>
<keyword evidence="2" id="KW-1185">Reference proteome</keyword>
<evidence type="ECO:0000313" key="1">
    <source>
        <dbReference type="EMBL" id="KAA3470074.1"/>
    </source>
</evidence>
<sequence length="76" mass="8521">MGWISLKPLHPLQDVKSTFLNGLLEEEIHVDQPQGFAVLGWEAKKTGNETPLIISSYVDDLLMIGRNNELVVGFKE</sequence>
<keyword evidence="1" id="KW-0808">Transferase</keyword>
<comment type="caution">
    <text evidence="1">The sequence shown here is derived from an EMBL/GenBank/DDBJ whole genome shotgun (WGS) entry which is preliminary data.</text>
</comment>
<accession>A0A5B6VM65</accession>
<organism evidence="1 2">
    <name type="scientific">Gossypium australe</name>
    <dbReference type="NCBI Taxonomy" id="47621"/>
    <lineage>
        <taxon>Eukaryota</taxon>
        <taxon>Viridiplantae</taxon>
        <taxon>Streptophyta</taxon>
        <taxon>Embryophyta</taxon>
        <taxon>Tracheophyta</taxon>
        <taxon>Spermatophyta</taxon>
        <taxon>Magnoliopsida</taxon>
        <taxon>eudicotyledons</taxon>
        <taxon>Gunneridae</taxon>
        <taxon>Pentapetalae</taxon>
        <taxon>rosids</taxon>
        <taxon>malvids</taxon>
        <taxon>Malvales</taxon>
        <taxon>Malvaceae</taxon>
        <taxon>Malvoideae</taxon>
        <taxon>Gossypium</taxon>
    </lineage>
</organism>
<gene>
    <name evidence="1" type="ORF">EPI10_015812</name>
</gene>
<dbReference type="OrthoDB" id="1111364at2759"/>
<reference evidence="2" key="1">
    <citation type="journal article" date="2019" name="Plant Biotechnol. J.">
        <title>Genome sequencing of the Australian wild diploid species Gossypium australe highlights disease resistance and delayed gland morphogenesis.</title>
        <authorList>
            <person name="Cai Y."/>
            <person name="Cai X."/>
            <person name="Wang Q."/>
            <person name="Wang P."/>
            <person name="Zhang Y."/>
            <person name="Cai C."/>
            <person name="Xu Y."/>
            <person name="Wang K."/>
            <person name="Zhou Z."/>
            <person name="Wang C."/>
            <person name="Geng S."/>
            <person name="Li B."/>
            <person name="Dong Q."/>
            <person name="Hou Y."/>
            <person name="Wang H."/>
            <person name="Ai P."/>
            <person name="Liu Z."/>
            <person name="Yi F."/>
            <person name="Sun M."/>
            <person name="An G."/>
            <person name="Cheng J."/>
            <person name="Zhang Y."/>
            <person name="Shi Q."/>
            <person name="Xie Y."/>
            <person name="Shi X."/>
            <person name="Chang Y."/>
            <person name="Huang F."/>
            <person name="Chen Y."/>
            <person name="Hong S."/>
            <person name="Mi L."/>
            <person name="Sun Q."/>
            <person name="Zhang L."/>
            <person name="Zhou B."/>
            <person name="Peng R."/>
            <person name="Zhang X."/>
            <person name="Liu F."/>
        </authorList>
    </citation>
    <scope>NUCLEOTIDE SEQUENCE [LARGE SCALE GENOMIC DNA]</scope>
    <source>
        <strain evidence="2">cv. PA1801</strain>
    </source>
</reference>
<keyword evidence="1" id="KW-0675">Receptor</keyword>
<keyword evidence="1" id="KW-0418">Kinase</keyword>
<dbReference type="Proteomes" id="UP000325315">
    <property type="component" value="Unassembled WGS sequence"/>
</dbReference>
<name>A0A5B6VM65_9ROSI</name>
<dbReference type="GO" id="GO:0016301">
    <property type="term" value="F:kinase activity"/>
    <property type="evidence" value="ECO:0007669"/>
    <property type="project" value="UniProtKB-KW"/>
</dbReference>
<proteinExistence type="predicted"/>
<evidence type="ECO:0000313" key="2">
    <source>
        <dbReference type="Proteomes" id="UP000325315"/>
    </source>
</evidence>